<dbReference type="Gene3D" id="3.40.630.190">
    <property type="entry name" value="LCP protein"/>
    <property type="match status" value="1"/>
</dbReference>
<sequence>NKSLNILLLGSDSRDGENARYGGTATGTSGARSDTAILLHLSPNRDQAVGISFPRDSMVRIPECKKEKGDTVPGRFGMLNTAFAFAGPTCTWKTLEKLTGIHIDHFVQIDFAGFKKMVDALDGVEICVERPVHDPRAELYLKAGKQTVKGTDALGYVRARYSLGNGSDLERIERQQKFMAAVVDKATGGDMLTDPAKTYKFLKAASKSITTDEDLDLDAMQKLAQGVRGMSAGQVRFVTVPVERYAPDPNRVQWNQRLAKPMFEAIKHDNDLP</sequence>
<dbReference type="PANTHER" id="PTHR33392">
    <property type="entry name" value="POLYISOPRENYL-TEICHOIC ACID--PEPTIDOGLYCAN TEICHOIC ACID TRANSFERASE TAGU"/>
    <property type="match status" value="1"/>
</dbReference>
<gene>
    <name evidence="3" type="ORF">ACFQ07_18080</name>
</gene>
<protein>
    <submittedName>
        <fullName evidence="3">LCP family protein</fullName>
    </submittedName>
</protein>
<accession>A0ABW3CHX1</accession>
<dbReference type="PANTHER" id="PTHR33392:SF6">
    <property type="entry name" value="POLYISOPRENYL-TEICHOIC ACID--PEPTIDOGLYCAN TEICHOIC ACID TRANSFERASE TAGU"/>
    <property type="match status" value="1"/>
</dbReference>
<evidence type="ECO:0000313" key="3">
    <source>
        <dbReference type="EMBL" id="MFD0854151.1"/>
    </source>
</evidence>
<reference evidence="4" key="1">
    <citation type="journal article" date="2019" name="Int. J. Syst. Evol. Microbiol.">
        <title>The Global Catalogue of Microorganisms (GCM) 10K type strain sequencing project: providing services to taxonomists for standard genome sequencing and annotation.</title>
        <authorList>
            <consortium name="The Broad Institute Genomics Platform"/>
            <consortium name="The Broad Institute Genome Sequencing Center for Infectious Disease"/>
            <person name="Wu L."/>
            <person name="Ma J."/>
        </authorList>
    </citation>
    <scope>NUCLEOTIDE SEQUENCE [LARGE SCALE GENOMIC DNA]</scope>
    <source>
        <strain evidence="4">JCM 31696</strain>
    </source>
</reference>
<dbReference type="Proteomes" id="UP001597083">
    <property type="component" value="Unassembled WGS sequence"/>
</dbReference>
<evidence type="ECO:0000259" key="2">
    <source>
        <dbReference type="Pfam" id="PF03816"/>
    </source>
</evidence>
<evidence type="ECO:0000313" key="4">
    <source>
        <dbReference type="Proteomes" id="UP001597083"/>
    </source>
</evidence>
<dbReference type="NCBIfam" id="TIGR00350">
    <property type="entry name" value="lytR_cpsA_psr"/>
    <property type="match status" value="1"/>
</dbReference>
<dbReference type="Pfam" id="PF03816">
    <property type="entry name" value="LytR_cpsA_psr"/>
    <property type="match status" value="1"/>
</dbReference>
<name>A0ABW3CHX1_9ACTN</name>
<feature type="domain" description="Cell envelope-related transcriptional attenuator" evidence="2">
    <location>
        <begin position="32"/>
        <end position="186"/>
    </location>
</feature>
<evidence type="ECO:0000256" key="1">
    <source>
        <dbReference type="ARBA" id="ARBA00006068"/>
    </source>
</evidence>
<dbReference type="InterPro" id="IPR050922">
    <property type="entry name" value="LytR/CpsA/Psr_CW_biosynth"/>
</dbReference>
<dbReference type="EMBL" id="JBHTIR010002729">
    <property type="protein sequence ID" value="MFD0854151.1"/>
    <property type="molecule type" value="Genomic_DNA"/>
</dbReference>
<comment type="caution">
    <text evidence="3">The sequence shown here is derived from an EMBL/GenBank/DDBJ whole genome shotgun (WGS) entry which is preliminary data.</text>
</comment>
<comment type="similarity">
    <text evidence="1">Belongs to the LytR/CpsA/Psr (LCP) family.</text>
</comment>
<feature type="non-terminal residue" evidence="3">
    <location>
        <position position="1"/>
    </location>
</feature>
<organism evidence="3 4">
    <name type="scientific">Actinomadura adrarensis</name>
    <dbReference type="NCBI Taxonomy" id="1819600"/>
    <lineage>
        <taxon>Bacteria</taxon>
        <taxon>Bacillati</taxon>
        <taxon>Actinomycetota</taxon>
        <taxon>Actinomycetes</taxon>
        <taxon>Streptosporangiales</taxon>
        <taxon>Thermomonosporaceae</taxon>
        <taxon>Actinomadura</taxon>
    </lineage>
</organism>
<proteinExistence type="inferred from homology"/>
<keyword evidence="4" id="KW-1185">Reference proteome</keyword>
<dbReference type="InterPro" id="IPR004474">
    <property type="entry name" value="LytR_CpsA_psr"/>
</dbReference>
<feature type="non-terminal residue" evidence="3">
    <location>
        <position position="273"/>
    </location>
</feature>